<proteinExistence type="inferred from homology"/>
<comment type="subcellular location">
    <subcellularLocation>
        <location evidence="1">Cell membrane</location>
        <topology evidence="1">Peripheral membrane protein</topology>
        <orientation evidence="1">Cytoplasmic side</orientation>
    </subcellularLocation>
</comment>
<dbReference type="SUPFAM" id="SSF52540">
    <property type="entry name" value="P-loop containing nucleoside triphosphate hydrolases"/>
    <property type="match status" value="1"/>
</dbReference>
<dbReference type="PANTHER" id="PTHR43134">
    <property type="entry name" value="SIGNAL RECOGNITION PARTICLE RECEPTOR SUBUNIT ALPHA"/>
    <property type="match status" value="1"/>
</dbReference>
<dbReference type="Gene3D" id="3.40.50.300">
    <property type="entry name" value="P-loop containing nucleotide triphosphate hydrolases"/>
    <property type="match status" value="1"/>
</dbReference>
<dbReference type="EMBL" id="CP061839">
    <property type="protein sequence ID" value="QOW59764.1"/>
    <property type="molecule type" value="Genomic_DNA"/>
</dbReference>
<keyword evidence="7" id="KW-0342">GTP-binding</keyword>
<organism evidence="12 13">
    <name type="scientific">Treponema pedis</name>
    <dbReference type="NCBI Taxonomy" id="409322"/>
    <lineage>
        <taxon>Bacteria</taxon>
        <taxon>Pseudomonadati</taxon>
        <taxon>Spirochaetota</taxon>
        <taxon>Spirochaetia</taxon>
        <taxon>Spirochaetales</taxon>
        <taxon>Treponemataceae</taxon>
        <taxon>Treponema</taxon>
    </lineage>
</organism>
<keyword evidence="9" id="KW-0675">Receptor</keyword>
<dbReference type="GO" id="GO:0006614">
    <property type="term" value="P:SRP-dependent cotranslational protein targeting to membrane"/>
    <property type="evidence" value="ECO:0007669"/>
    <property type="project" value="InterPro"/>
</dbReference>
<evidence type="ECO:0000313" key="13">
    <source>
        <dbReference type="Proteomes" id="UP000593915"/>
    </source>
</evidence>
<dbReference type="InterPro" id="IPR013822">
    <property type="entry name" value="Signal_recog_particl_SRP54_hlx"/>
</dbReference>
<evidence type="ECO:0000256" key="8">
    <source>
        <dbReference type="ARBA" id="ARBA00023136"/>
    </source>
</evidence>
<dbReference type="Gene3D" id="1.20.120.140">
    <property type="entry name" value="Signal recognition particle SRP54, nucleotide-binding domain"/>
    <property type="match status" value="1"/>
</dbReference>
<dbReference type="NCBIfam" id="TIGR00064">
    <property type="entry name" value="ftsY"/>
    <property type="match status" value="1"/>
</dbReference>
<evidence type="ECO:0000256" key="4">
    <source>
        <dbReference type="ARBA" id="ARBA00022490"/>
    </source>
</evidence>
<dbReference type="GO" id="GO:0005886">
    <property type="term" value="C:plasma membrane"/>
    <property type="evidence" value="ECO:0007669"/>
    <property type="project" value="UniProtKB-SubCell"/>
</dbReference>
<dbReference type="GO" id="GO:0005737">
    <property type="term" value="C:cytoplasm"/>
    <property type="evidence" value="ECO:0007669"/>
    <property type="project" value="UniProtKB-ARBA"/>
</dbReference>
<keyword evidence="3" id="KW-1003">Cell membrane</keyword>
<dbReference type="SUPFAM" id="SSF47364">
    <property type="entry name" value="Domain of the SRP/SRP receptor G-proteins"/>
    <property type="match status" value="1"/>
</dbReference>
<dbReference type="GO" id="GO:0005525">
    <property type="term" value="F:GTP binding"/>
    <property type="evidence" value="ECO:0007669"/>
    <property type="project" value="UniProtKB-KW"/>
</dbReference>
<keyword evidence="8" id="KW-0472">Membrane</keyword>
<gene>
    <name evidence="12" type="primary">ftsY</name>
    <name evidence="12" type="ORF">IFE08_07720</name>
</gene>
<accession>A0A7S7AVL8</accession>
<dbReference type="InterPro" id="IPR000897">
    <property type="entry name" value="SRP54_GTPase_dom"/>
</dbReference>
<evidence type="ECO:0000256" key="1">
    <source>
        <dbReference type="ARBA" id="ARBA00004413"/>
    </source>
</evidence>
<evidence type="ECO:0000313" key="12">
    <source>
        <dbReference type="EMBL" id="QOW59764.1"/>
    </source>
</evidence>
<dbReference type="AlphaFoldDB" id="A0A7S7AVL8"/>
<evidence type="ECO:0000256" key="5">
    <source>
        <dbReference type="ARBA" id="ARBA00022741"/>
    </source>
</evidence>
<sequence length="293" mass="31816">MSRSKNFADGLKKIFGLYNGPDEAFFERLSDTLIEGDIGAKTAMLIEDELRAICKKEKLNSEEDVLNSLYKITLPYVKSCEFIPEKDKVSIYLILGVNGVGKTTTIAKMAHYYKSKYSTPIILAAGDTFRAAAIEQLKFHGEKNNVRVVAHKNGGDPGAVIFDAGEAMAASGGGLVLADTAGRLHNKENLVRELQKIDRIAKTKAGEGCYKKILVLDSTTGQNGLRQAEVFHNAVGIDAIVLTKYDSTAKGGAAITAGKELSLPVLFAGTGEKYEDLIPFSPEDYVKEFIGKR</sequence>
<reference evidence="12 13" key="1">
    <citation type="submission" date="2020-09" db="EMBL/GenBank/DDBJ databases">
        <title>Characterization of Treponema spp. from bovine digital dermatitis in Korea.</title>
        <authorList>
            <person name="Espiritu H.M."/>
            <person name="Cho Y.I."/>
            <person name="Mamuad L."/>
        </authorList>
    </citation>
    <scope>NUCLEOTIDE SEQUENCE [LARGE SCALE GENOMIC DNA]</scope>
    <source>
        <strain evidence="12 13">KS1</strain>
    </source>
</reference>
<dbReference type="PROSITE" id="PS00300">
    <property type="entry name" value="SRP54"/>
    <property type="match status" value="1"/>
</dbReference>
<dbReference type="GO" id="GO:0003924">
    <property type="term" value="F:GTPase activity"/>
    <property type="evidence" value="ECO:0007669"/>
    <property type="project" value="TreeGrafter"/>
</dbReference>
<evidence type="ECO:0000256" key="10">
    <source>
        <dbReference type="ARBA" id="ARBA00048027"/>
    </source>
</evidence>
<dbReference type="SMART" id="SM00962">
    <property type="entry name" value="SRP54"/>
    <property type="match status" value="1"/>
</dbReference>
<dbReference type="Pfam" id="PF02881">
    <property type="entry name" value="SRP54_N"/>
    <property type="match status" value="1"/>
</dbReference>
<evidence type="ECO:0000256" key="7">
    <source>
        <dbReference type="ARBA" id="ARBA00023134"/>
    </source>
</evidence>
<name>A0A7S7AVL8_9SPIR</name>
<feature type="domain" description="SRP54-type proteins GTP-binding" evidence="11">
    <location>
        <begin position="264"/>
        <end position="277"/>
    </location>
</feature>
<keyword evidence="5" id="KW-0547">Nucleotide-binding</keyword>
<dbReference type="SMART" id="SM00382">
    <property type="entry name" value="AAA"/>
    <property type="match status" value="1"/>
</dbReference>
<dbReference type="InterPro" id="IPR004390">
    <property type="entry name" value="SR_rcpt_FtsY"/>
</dbReference>
<dbReference type="GO" id="GO:0005047">
    <property type="term" value="F:signal recognition particle binding"/>
    <property type="evidence" value="ECO:0007669"/>
    <property type="project" value="TreeGrafter"/>
</dbReference>
<dbReference type="InterPro" id="IPR027417">
    <property type="entry name" value="P-loop_NTPase"/>
</dbReference>
<protein>
    <submittedName>
        <fullName evidence="12">Signal recognition particle-docking protein FtsY</fullName>
    </submittedName>
</protein>
<dbReference type="InterPro" id="IPR036225">
    <property type="entry name" value="SRP/SRP_N"/>
</dbReference>
<dbReference type="InterPro" id="IPR042101">
    <property type="entry name" value="SRP54_N_sf"/>
</dbReference>
<evidence type="ECO:0000256" key="9">
    <source>
        <dbReference type="ARBA" id="ARBA00023170"/>
    </source>
</evidence>
<dbReference type="Proteomes" id="UP000593915">
    <property type="component" value="Chromosome"/>
</dbReference>
<evidence type="ECO:0000256" key="3">
    <source>
        <dbReference type="ARBA" id="ARBA00022475"/>
    </source>
</evidence>
<dbReference type="Pfam" id="PF00448">
    <property type="entry name" value="SRP54"/>
    <property type="match status" value="1"/>
</dbReference>
<keyword evidence="6" id="KW-0378">Hydrolase</keyword>
<keyword evidence="4" id="KW-0963">Cytoplasm</keyword>
<dbReference type="InterPro" id="IPR003593">
    <property type="entry name" value="AAA+_ATPase"/>
</dbReference>
<dbReference type="RefSeq" id="WP_194075405.1">
    <property type="nucleotide sequence ID" value="NZ_CP061839.1"/>
</dbReference>
<comment type="similarity">
    <text evidence="2">Belongs to the GTP-binding SRP family.</text>
</comment>
<evidence type="ECO:0000259" key="11">
    <source>
        <dbReference type="PROSITE" id="PS00300"/>
    </source>
</evidence>
<dbReference type="PANTHER" id="PTHR43134:SF1">
    <property type="entry name" value="SIGNAL RECOGNITION PARTICLE RECEPTOR SUBUNIT ALPHA"/>
    <property type="match status" value="1"/>
</dbReference>
<comment type="catalytic activity">
    <reaction evidence="10">
        <text>GTP + H2O = GDP + phosphate + H(+)</text>
        <dbReference type="Rhea" id="RHEA:19669"/>
        <dbReference type="ChEBI" id="CHEBI:15377"/>
        <dbReference type="ChEBI" id="CHEBI:15378"/>
        <dbReference type="ChEBI" id="CHEBI:37565"/>
        <dbReference type="ChEBI" id="CHEBI:43474"/>
        <dbReference type="ChEBI" id="CHEBI:58189"/>
        <dbReference type="EC" id="3.6.5.4"/>
    </reaction>
</comment>
<evidence type="ECO:0000256" key="2">
    <source>
        <dbReference type="ARBA" id="ARBA00008531"/>
    </source>
</evidence>
<evidence type="ECO:0000256" key="6">
    <source>
        <dbReference type="ARBA" id="ARBA00022801"/>
    </source>
</evidence>